<evidence type="ECO:0000313" key="5">
    <source>
        <dbReference type="Proteomes" id="UP000198921"/>
    </source>
</evidence>
<feature type="domain" description="MmgE/PrpD C-terminal" evidence="3">
    <location>
        <begin position="274"/>
        <end position="416"/>
    </location>
</feature>
<dbReference type="Gene3D" id="3.30.1330.120">
    <property type="entry name" value="2-methylcitrate dehydratase PrpD"/>
    <property type="match status" value="1"/>
</dbReference>
<dbReference type="Proteomes" id="UP000198921">
    <property type="component" value="Unassembled WGS sequence"/>
</dbReference>
<evidence type="ECO:0000313" key="4">
    <source>
        <dbReference type="EMBL" id="SDY47197.1"/>
    </source>
</evidence>
<dbReference type="InterPro" id="IPR042188">
    <property type="entry name" value="MmgE/PrpD_sf_2"/>
</dbReference>
<comment type="similarity">
    <text evidence="1">Belongs to the PrpD family.</text>
</comment>
<accession>A0A1H3K4S1</accession>
<keyword evidence="5" id="KW-1185">Reference proteome</keyword>
<gene>
    <name evidence="4" type="ORF">SAMN05660209_02947</name>
</gene>
<organism evidence="4 5">
    <name type="scientific">Geodermatophilus africanus</name>
    <dbReference type="NCBI Taxonomy" id="1137993"/>
    <lineage>
        <taxon>Bacteria</taxon>
        <taxon>Bacillati</taxon>
        <taxon>Actinomycetota</taxon>
        <taxon>Actinomycetes</taxon>
        <taxon>Geodermatophilales</taxon>
        <taxon>Geodermatophilaceae</taxon>
        <taxon>Geodermatophilus</taxon>
    </lineage>
</organism>
<evidence type="ECO:0000259" key="2">
    <source>
        <dbReference type="Pfam" id="PF03972"/>
    </source>
</evidence>
<name>A0A1H3K4S1_9ACTN</name>
<dbReference type="InterPro" id="IPR036148">
    <property type="entry name" value="MmgE/PrpD_sf"/>
</dbReference>
<dbReference type="OrthoDB" id="3781756at2"/>
<dbReference type="GO" id="GO:0016829">
    <property type="term" value="F:lyase activity"/>
    <property type="evidence" value="ECO:0007669"/>
    <property type="project" value="InterPro"/>
</dbReference>
<dbReference type="Pfam" id="PF03972">
    <property type="entry name" value="MmgE_PrpD_N"/>
    <property type="match status" value="1"/>
</dbReference>
<dbReference type="Pfam" id="PF19305">
    <property type="entry name" value="MmgE_PrpD_C"/>
    <property type="match status" value="1"/>
</dbReference>
<proteinExistence type="inferred from homology"/>
<dbReference type="InterPro" id="IPR045336">
    <property type="entry name" value="MmgE_PrpD_N"/>
</dbReference>
<dbReference type="Gene3D" id="1.10.4100.10">
    <property type="entry name" value="2-methylcitrate dehydratase PrpD"/>
    <property type="match status" value="1"/>
</dbReference>
<dbReference type="RefSeq" id="WP_091157707.1">
    <property type="nucleotide sequence ID" value="NZ_FNOT01000007.1"/>
</dbReference>
<dbReference type="AlphaFoldDB" id="A0A1H3K4S1"/>
<reference evidence="5" key="1">
    <citation type="submission" date="2016-10" db="EMBL/GenBank/DDBJ databases">
        <authorList>
            <person name="Varghese N."/>
            <person name="Submissions S."/>
        </authorList>
    </citation>
    <scope>NUCLEOTIDE SEQUENCE [LARGE SCALE GENOMIC DNA]</scope>
    <source>
        <strain evidence="5">DSM 45422</strain>
    </source>
</reference>
<dbReference type="SUPFAM" id="SSF103378">
    <property type="entry name" value="2-methylcitrate dehydratase PrpD"/>
    <property type="match status" value="1"/>
</dbReference>
<feature type="domain" description="MmgE/PrpD N-terminal" evidence="2">
    <location>
        <begin position="20"/>
        <end position="244"/>
    </location>
</feature>
<evidence type="ECO:0000256" key="1">
    <source>
        <dbReference type="ARBA" id="ARBA00006174"/>
    </source>
</evidence>
<dbReference type="EMBL" id="FNOT01000007">
    <property type="protein sequence ID" value="SDY47197.1"/>
    <property type="molecule type" value="Genomic_DNA"/>
</dbReference>
<dbReference type="STRING" id="1137993.SAMN05660209_02947"/>
<dbReference type="InterPro" id="IPR005656">
    <property type="entry name" value="MmgE_PrpD"/>
</dbReference>
<dbReference type="PANTHER" id="PTHR16943:SF8">
    <property type="entry name" value="2-METHYLCITRATE DEHYDRATASE"/>
    <property type="match status" value="1"/>
</dbReference>
<dbReference type="InterPro" id="IPR042183">
    <property type="entry name" value="MmgE/PrpD_sf_1"/>
</dbReference>
<sequence>MSADGDRDDAQRAAREATEALGAWAAGLRWDDVPADARERLQLVLLDSLGVTALGARQPEQAALVAAWRPAPGPAPLVGGRRTTTVEAAAWLNATALVRLELDEGHKYARGHPGAHGLPAVLALAADLGADGADTAAALLVAYEVAARFGRATTLRAGAHPHGSWGVAGGAAGCARLLGLSAGQVAAAVDTGAGLPVAGAFASALDGNPVRDAWLGAANLSGLAAARMAAAGLARTTGTAAGSLGGLLGTFDAAELTADLGTRWDVRHGYFKRHASCSFTHPVADAVLDLRPDLPADPDQVEEVVVETHSLGSGLARTSWDSRLGALFSTPFVVAAAVVHGSVGPGVSAEPARDDPRLTRLAQRVRVRTAADLDARLPAERAARVVVRAAGREHVREVPNPVGDADHHPLGEAEVLDLLSGWLDDDATVAAVRTVAAGLPAAADAGALLRELAR</sequence>
<dbReference type="InterPro" id="IPR045337">
    <property type="entry name" value="MmgE_PrpD_C"/>
</dbReference>
<dbReference type="PANTHER" id="PTHR16943">
    <property type="entry name" value="2-METHYLCITRATE DEHYDRATASE-RELATED"/>
    <property type="match status" value="1"/>
</dbReference>
<evidence type="ECO:0000259" key="3">
    <source>
        <dbReference type="Pfam" id="PF19305"/>
    </source>
</evidence>
<protein>
    <submittedName>
        <fullName evidence="4">2-methylcitrate dehydratase PrpD</fullName>
    </submittedName>
</protein>